<sequence>MSQVVFRFKKIKSSQGVVNAVTHDERLRLPDRPENADPNKHIEIVVSAGADPESSLKKKLSGVWKKRDSVLAVEAIMSASPEFFASEKIEYGKWDKSKVDAFRDAGEKFLREEFGDNILSLSFHLDEATPHFQCLFVPIVDGKLNAKAVLGDITKMRLWQDKAHRAVEHLGIERG</sequence>
<protein>
    <submittedName>
        <fullName evidence="1">Plasmid recombination protein</fullName>
    </submittedName>
</protein>
<name>T1C0J3_9ZZZZ</name>
<dbReference type="NCBIfam" id="NF041497">
    <property type="entry name" value="MobV"/>
    <property type="match status" value="1"/>
</dbReference>
<dbReference type="EMBL" id="AUZY01000325">
    <property type="protein sequence ID" value="EQD78996.1"/>
    <property type="molecule type" value="Genomic_DNA"/>
</dbReference>
<dbReference type="Gene3D" id="3.30.930.30">
    <property type="match status" value="1"/>
</dbReference>
<dbReference type="CDD" id="cd17242">
    <property type="entry name" value="MobM_relaxase"/>
    <property type="match status" value="1"/>
</dbReference>
<reference evidence="1" key="1">
    <citation type="submission" date="2013-08" db="EMBL/GenBank/DDBJ databases">
        <authorList>
            <person name="Mendez C."/>
            <person name="Richter M."/>
            <person name="Ferrer M."/>
            <person name="Sanchez J."/>
        </authorList>
    </citation>
    <scope>NUCLEOTIDE SEQUENCE</scope>
</reference>
<organism evidence="1">
    <name type="scientific">mine drainage metagenome</name>
    <dbReference type="NCBI Taxonomy" id="410659"/>
    <lineage>
        <taxon>unclassified sequences</taxon>
        <taxon>metagenomes</taxon>
        <taxon>ecological metagenomes</taxon>
    </lineage>
</organism>
<dbReference type="AlphaFoldDB" id="T1C0J3"/>
<dbReference type="GO" id="GO:0003677">
    <property type="term" value="F:DNA binding"/>
    <property type="evidence" value="ECO:0007669"/>
    <property type="project" value="InterPro"/>
</dbReference>
<evidence type="ECO:0000313" key="1">
    <source>
        <dbReference type="EMBL" id="EQD78996.1"/>
    </source>
</evidence>
<reference evidence="1" key="2">
    <citation type="journal article" date="2014" name="ISME J.">
        <title>Microbial stratification in low pH oxic and suboxic macroscopic growths along an acid mine drainage.</title>
        <authorList>
            <person name="Mendez-Garcia C."/>
            <person name="Mesa V."/>
            <person name="Sprenger R.R."/>
            <person name="Richter M."/>
            <person name="Diez M.S."/>
            <person name="Solano J."/>
            <person name="Bargiela R."/>
            <person name="Golyshina O.V."/>
            <person name="Manteca A."/>
            <person name="Ramos J.L."/>
            <person name="Gallego J.R."/>
            <person name="Llorente I."/>
            <person name="Martins Dos Santos V.A."/>
            <person name="Jensen O.N."/>
            <person name="Pelaez A.I."/>
            <person name="Sanchez J."/>
            <person name="Ferrer M."/>
        </authorList>
    </citation>
    <scope>NUCLEOTIDE SEQUENCE</scope>
</reference>
<gene>
    <name evidence="1" type="ORF">B1B_00429</name>
</gene>
<dbReference type="InterPro" id="IPR001668">
    <property type="entry name" value="Mob_Pre"/>
</dbReference>
<feature type="non-terminal residue" evidence="1">
    <location>
        <position position="175"/>
    </location>
</feature>
<dbReference type="Pfam" id="PF01076">
    <property type="entry name" value="Mob_Pre"/>
    <property type="match status" value="1"/>
</dbReference>
<accession>T1C0J3</accession>
<dbReference type="GO" id="GO:0006310">
    <property type="term" value="P:DNA recombination"/>
    <property type="evidence" value="ECO:0007669"/>
    <property type="project" value="InterPro"/>
</dbReference>
<proteinExistence type="predicted"/>
<comment type="caution">
    <text evidence="1">The sequence shown here is derived from an EMBL/GenBank/DDBJ whole genome shotgun (WGS) entry which is preliminary data.</text>
</comment>